<evidence type="ECO:0000313" key="1">
    <source>
        <dbReference type="EMBL" id="USW58038.1"/>
    </source>
</evidence>
<name>A0A9Q9EQZ0_9PEZI</name>
<accession>A0A9Q9EQZ0</accession>
<dbReference type="EMBL" id="CP099427">
    <property type="protein sequence ID" value="USW58038.1"/>
    <property type="molecule type" value="Genomic_DNA"/>
</dbReference>
<keyword evidence="2" id="KW-1185">Reference proteome</keyword>
<protein>
    <submittedName>
        <fullName evidence="1">Uncharacterized protein</fullName>
    </submittedName>
</protein>
<dbReference type="Proteomes" id="UP001056384">
    <property type="component" value="Chromosome 10"/>
</dbReference>
<organism evidence="1 2">
    <name type="scientific">Septoria linicola</name>
    <dbReference type="NCBI Taxonomy" id="215465"/>
    <lineage>
        <taxon>Eukaryota</taxon>
        <taxon>Fungi</taxon>
        <taxon>Dikarya</taxon>
        <taxon>Ascomycota</taxon>
        <taxon>Pezizomycotina</taxon>
        <taxon>Dothideomycetes</taxon>
        <taxon>Dothideomycetidae</taxon>
        <taxon>Mycosphaerellales</taxon>
        <taxon>Mycosphaerellaceae</taxon>
        <taxon>Septoria</taxon>
    </lineage>
</organism>
<proteinExistence type="predicted"/>
<reference evidence="1" key="1">
    <citation type="submission" date="2022-06" db="EMBL/GenBank/DDBJ databases">
        <title>Complete genome sequences of two strains of the flax pathogen Septoria linicola.</title>
        <authorList>
            <person name="Lapalu N."/>
            <person name="Simon A."/>
            <person name="Demenou B."/>
            <person name="Paumier D."/>
            <person name="Guillot M.-P."/>
            <person name="Gout L."/>
            <person name="Valade R."/>
        </authorList>
    </citation>
    <scope>NUCLEOTIDE SEQUENCE</scope>
    <source>
        <strain evidence="1">SE15195</strain>
    </source>
</reference>
<sequence>MAGLNLPVANASSSAASRVFAVFELAEAIFLDVPTRDIITNFQRTCKQFKEVIKESTPIQQALFLKPYGELQVAGPLYGCSDGLTGNRITCHIAIHCPVVSQYRHADPDTWPAMFCTQPPVNTLKVSTVRDLQEQHEVESSDGLGVSFKDIFAARNSSAYKLWFIQGFASMTSPQAGSTAREMLRLIRKGIETHMKLRKQIEEVE</sequence>
<dbReference type="AlphaFoldDB" id="A0A9Q9EQZ0"/>
<evidence type="ECO:0000313" key="2">
    <source>
        <dbReference type="Proteomes" id="UP001056384"/>
    </source>
</evidence>
<gene>
    <name evidence="1" type="ORF">Slin15195_G113570</name>
</gene>